<sequence length="59" mass="6407">MPRLFVPMQPPNITLCELTGTCSPLAYELAIAYRTPPLVDALRESARNAVHKLGLIAAT</sequence>
<name>A0A6P2HGD8_9BURK</name>
<reference evidence="1 2" key="1">
    <citation type="submission" date="2019-09" db="EMBL/GenBank/DDBJ databases">
        <authorList>
            <person name="Depoorter E."/>
        </authorList>
    </citation>
    <scope>NUCLEOTIDE SEQUENCE [LARGE SCALE GENOMIC DNA]</scope>
    <source>
        <strain evidence="1">LMG 24065</strain>
    </source>
</reference>
<dbReference type="EMBL" id="CABVPN010000002">
    <property type="protein sequence ID" value="VWB15617.1"/>
    <property type="molecule type" value="Genomic_DNA"/>
</dbReference>
<keyword evidence="2" id="KW-1185">Reference proteome</keyword>
<accession>A0A6P2HGD8</accession>
<evidence type="ECO:0000313" key="2">
    <source>
        <dbReference type="Proteomes" id="UP000494125"/>
    </source>
</evidence>
<organism evidence="1 2">
    <name type="scientific">Burkholderia diffusa</name>
    <dbReference type="NCBI Taxonomy" id="488732"/>
    <lineage>
        <taxon>Bacteria</taxon>
        <taxon>Pseudomonadati</taxon>
        <taxon>Pseudomonadota</taxon>
        <taxon>Betaproteobacteria</taxon>
        <taxon>Burkholderiales</taxon>
        <taxon>Burkholderiaceae</taxon>
        <taxon>Burkholderia</taxon>
        <taxon>Burkholderia cepacia complex</taxon>
    </lineage>
</organism>
<dbReference type="Proteomes" id="UP000494125">
    <property type="component" value="Unassembled WGS sequence"/>
</dbReference>
<gene>
    <name evidence="1" type="ORF">BDI24065_00563</name>
</gene>
<proteinExistence type="predicted"/>
<dbReference type="AlphaFoldDB" id="A0A6P2HGD8"/>
<evidence type="ECO:0000313" key="1">
    <source>
        <dbReference type="EMBL" id="VWB15617.1"/>
    </source>
</evidence>
<protein>
    <submittedName>
        <fullName evidence="1">LysR family transcriptional regulator</fullName>
    </submittedName>
</protein>